<dbReference type="Pfam" id="PF07202">
    <property type="entry name" value="Tcp10_C"/>
    <property type="match status" value="1"/>
</dbReference>
<dbReference type="InterPro" id="IPR009852">
    <property type="entry name" value="CENPJ_C_dom"/>
</dbReference>
<evidence type="ECO:0000313" key="2">
    <source>
        <dbReference type="EMBL" id="OTF69066.1"/>
    </source>
</evidence>
<dbReference type="EMBL" id="MUJZ01072353">
    <property type="protein sequence ID" value="OTF69066.1"/>
    <property type="molecule type" value="Genomic_DNA"/>
</dbReference>
<gene>
    <name evidence="2" type="ORF">BLA29_000933</name>
</gene>
<proteinExistence type="predicted"/>
<accession>A0A1Y3ANI8</accession>
<dbReference type="AlphaFoldDB" id="A0A1Y3ANI8"/>
<dbReference type="OrthoDB" id="10252174at2759"/>
<reference evidence="2 3" key="1">
    <citation type="submission" date="2017-03" db="EMBL/GenBank/DDBJ databases">
        <title>Genome Survey of Euroglyphus maynei.</title>
        <authorList>
            <person name="Arlian L.G."/>
            <person name="Morgan M.S."/>
            <person name="Rider S.D."/>
        </authorList>
    </citation>
    <scope>NUCLEOTIDE SEQUENCE [LARGE SCALE GENOMIC DNA]</scope>
    <source>
        <strain evidence="2">Arlian Lab</strain>
        <tissue evidence="2">Whole body</tissue>
    </source>
</reference>
<evidence type="ECO:0000259" key="1">
    <source>
        <dbReference type="Pfam" id="PF07202"/>
    </source>
</evidence>
<dbReference type="Proteomes" id="UP000194236">
    <property type="component" value="Unassembled WGS sequence"/>
</dbReference>
<feature type="domain" description="Centromere protein J C-terminal" evidence="1">
    <location>
        <begin position="65"/>
        <end position="90"/>
    </location>
</feature>
<protein>
    <recommendedName>
        <fullName evidence="1">Centromere protein J C-terminal domain-containing protein</fullName>
    </recommendedName>
</protein>
<sequence length="103" mass="11762">MERLLPNGDKQVTYPDGVQVWIKQSDRSEQIQLVDGSTYSCYANGVQKRCYPNGDVEIRTSTYVKRRFASGKVKTVYSNGLQEILYNDGRLLFKDGCGRVIYL</sequence>
<name>A0A1Y3ANI8_EURMA</name>
<organism evidence="2 3">
    <name type="scientific">Euroglyphus maynei</name>
    <name type="common">Mayne's house dust mite</name>
    <dbReference type="NCBI Taxonomy" id="6958"/>
    <lineage>
        <taxon>Eukaryota</taxon>
        <taxon>Metazoa</taxon>
        <taxon>Ecdysozoa</taxon>
        <taxon>Arthropoda</taxon>
        <taxon>Chelicerata</taxon>
        <taxon>Arachnida</taxon>
        <taxon>Acari</taxon>
        <taxon>Acariformes</taxon>
        <taxon>Sarcoptiformes</taxon>
        <taxon>Astigmata</taxon>
        <taxon>Psoroptidia</taxon>
        <taxon>Analgoidea</taxon>
        <taxon>Pyroglyphidae</taxon>
        <taxon>Pyroglyphinae</taxon>
        <taxon>Euroglyphus</taxon>
    </lineage>
</organism>
<comment type="caution">
    <text evidence="2">The sequence shown here is derived from an EMBL/GenBank/DDBJ whole genome shotgun (WGS) entry which is preliminary data.</text>
</comment>
<evidence type="ECO:0000313" key="3">
    <source>
        <dbReference type="Proteomes" id="UP000194236"/>
    </source>
</evidence>
<dbReference type="Gene3D" id="2.60.450.20">
    <property type="match status" value="1"/>
</dbReference>
<keyword evidence="3" id="KW-1185">Reference proteome</keyword>
<dbReference type="InterPro" id="IPR047002">
    <property type="entry name" value="Tcp10_C_sf"/>
</dbReference>